<protein>
    <recommendedName>
        <fullName evidence="2">DUF5899 domain-containing protein</fullName>
    </recommendedName>
</protein>
<dbReference type="Pfam" id="PF19251">
    <property type="entry name" value="DUF5899"/>
    <property type="match status" value="1"/>
</dbReference>
<organism evidence="3">
    <name type="scientific">viral metagenome</name>
    <dbReference type="NCBI Taxonomy" id="1070528"/>
    <lineage>
        <taxon>unclassified sequences</taxon>
        <taxon>metagenomes</taxon>
        <taxon>organismal metagenomes</taxon>
    </lineage>
</organism>
<evidence type="ECO:0000256" key="1">
    <source>
        <dbReference type="SAM" id="MobiDB-lite"/>
    </source>
</evidence>
<accession>A0A6C0LEF4</accession>
<proteinExistence type="predicted"/>
<dbReference type="AlphaFoldDB" id="A0A6C0LEF4"/>
<sequence length="390" mass="43035">MLPISAIVGVSTVGYLLDKIFSESEFNENNQYNEIPVENINGCANQYPWNFVDSFENIAMNNKSNSSNGSNGSNGNYQQKLNPENIEPSPLNPQYIMSPSNITAVNNAGNPPPEYFINATNRPVDDFVINNMVPFFKGTSTNQDMRGTGVAQANVKSEDLNLGNDYITPYNTRLSTFVGGDDTYLHKREAPNFFSPLERRDRSTIPGEGAPAQRPLRDRFTTSLLTKNDEAPFERQLVGPGINVDADLPNDGQGYNSSISTQIKPNNVNAYRLTQLPGRIAGTKYQASNLPQALPGTGPSFESFKNSKTNDHAWDSNNGMIDSQKLINEGSMYGVPSKKNPILLDLERRPLTATPAVTQAPMHYSDYVFPSNTNRRTVTNISFGQSVEIK</sequence>
<feature type="region of interest" description="Disordered" evidence="1">
    <location>
        <begin position="62"/>
        <end position="88"/>
    </location>
</feature>
<dbReference type="EMBL" id="MN740474">
    <property type="protein sequence ID" value="QHU28760.1"/>
    <property type="molecule type" value="Genomic_DNA"/>
</dbReference>
<feature type="compositionally biased region" description="Low complexity" evidence="1">
    <location>
        <begin position="62"/>
        <end position="76"/>
    </location>
</feature>
<dbReference type="InterPro" id="IPR045418">
    <property type="entry name" value="P2_DUF5899"/>
</dbReference>
<reference evidence="3" key="1">
    <citation type="journal article" date="2020" name="Nature">
        <title>Giant virus diversity and host interactions through global metagenomics.</title>
        <authorList>
            <person name="Schulz F."/>
            <person name="Roux S."/>
            <person name="Paez-Espino D."/>
            <person name="Jungbluth S."/>
            <person name="Walsh D.A."/>
            <person name="Denef V.J."/>
            <person name="McMahon K.D."/>
            <person name="Konstantinidis K.T."/>
            <person name="Eloe-Fadrosh E.A."/>
            <person name="Kyrpides N.C."/>
            <person name="Woyke T."/>
        </authorList>
    </citation>
    <scope>NUCLEOTIDE SEQUENCE</scope>
    <source>
        <strain evidence="3">GVMAG-M-3300027791-30</strain>
    </source>
</reference>
<feature type="domain" description="DUF5899" evidence="2">
    <location>
        <begin position="228"/>
        <end position="281"/>
    </location>
</feature>
<name>A0A6C0LEF4_9ZZZZ</name>
<evidence type="ECO:0000313" key="3">
    <source>
        <dbReference type="EMBL" id="QHU28760.1"/>
    </source>
</evidence>
<evidence type="ECO:0000259" key="2">
    <source>
        <dbReference type="Pfam" id="PF19251"/>
    </source>
</evidence>